<dbReference type="OrthoDB" id="20582at2759"/>
<evidence type="ECO:0000256" key="2">
    <source>
        <dbReference type="ARBA" id="ARBA00008044"/>
    </source>
</evidence>
<dbReference type="Pfam" id="PF09766">
    <property type="entry name" value="FmiP_Thoc5"/>
    <property type="match status" value="1"/>
</dbReference>
<name>A0A177BCY6_9BILA</name>
<proteinExistence type="inferred from homology"/>
<dbReference type="GO" id="GO:0000445">
    <property type="term" value="C:THO complex part of transcription export complex"/>
    <property type="evidence" value="ECO:0007669"/>
    <property type="project" value="TreeGrafter"/>
</dbReference>
<evidence type="ECO:0000313" key="5">
    <source>
        <dbReference type="EMBL" id="OAF72159.1"/>
    </source>
</evidence>
<dbReference type="PANTHER" id="PTHR13375:SF3">
    <property type="entry name" value="THO COMPLEX SUBUNIT 5 HOMOLOG"/>
    <property type="match status" value="1"/>
</dbReference>
<comment type="subcellular location">
    <subcellularLocation>
        <location evidence="1">Nucleus</location>
    </subcellularLocation>
</comment>
<accession>A0A177BCY6</accession>
<keyword evidence="4" id="KW-0175">Coiled coil</keyword>
<dbReference type="Proteomes" id="UP000078046">
    <property type="component" value="Unassembled WGS sequence"/>
</dbReference>
<reference evidence="5 6" key="1">
    <citation type="submission" date="2016-04" db="EMBL/GenBank/DDBJ databases">
        <title>The genome of Intoshia linei affirms orthonectids as highly simplified spiralians.</title>
        <authorList>
            <person name="Mikhailov K.V."/>
            <person name="Slusarev G.S."/>
            <person name="Nikitin M.A."/>
            <person name="Logacheva M.D."/>
            <person name="Penin A."/>
            <person name="Aleoshin V."/>
            <person name="Panchin Y.V."/>
        </authorList>
    </citation>
    <scope>NUCLEOTIDE SEQUENCE [LARGE SCALE GENOMIC DNA]</scope>
    <source>
        <strain evidence="5">Intl2013</strain>
        <tissue evidence="5">Whole animal</tissue>
    </source>
</reference>
<evidence type="ECO:0000256" key="4">
    <source>
        <dbReference type="SAM" id="Coils"/>
    </source>
</evidence>
<keyword evidence="6" id="KW-1185">Reference proteome</keyword>
<organism evidence="5 6">
    <name type="scientific">Intoshia linei</name>
    <dbReference type="NCBI Taxonomy" id="1819745"/>
    <lineage>
        <taxon>Eukaryota</taxon>
        <taxon>Metazoa</taxon>
        <taxon>Spiralia</taxon>
        <taxon>Lophotrochozoa</taxon>
        <taxon>Mesozoa</taxon>
        <taxon>Orthonectida</taxon>
        <taxon>Rhopaluridae</taxon>
        <taxon>Intoshia</taxon>
    </lineage>
</organism>
<comment type="caution">
    <text evidence="5">The sequence shown here is derived from an EMBL/GenBank/DDBJ whole genome shotgun (WGS) entry which is preliminary data.</text>
</comment>
<dbReference type="GO" id="GO:0003729">
    <property type="term" value="F:mRNA binding"/>
    <property type="evidence" value="ECO:0007669"/>
    <property type="project" value="TreeGrafter"/>
</dbReference>
<dbReference type="EMBL" id="LWCA01000002">
    <property type="protein sequence ID" value="OAF72159.1"/>
    <property type="molecule type" value="Genomic_DNA"/>
</dbReference>
<evidence type="ECO:0000256" key="1">
    <source>
        <dbReference type="ARBA" id="ARBA00004123"/>
    </source>
</evidence>
<feature type="coiled-coil region" evidence="4">
    <location>
        <begin position="167"/>
        <end position="194"/>
    </location>
</feature>
<evidence type="ECO:0000256" key="3">
    <source>
        <dbReference type="ARBA" id="ARBA00023242"/>
    </source>
</evidence>
<keyword evidence="3" id="KW-0539">Nucleus</keyword>
<dbReference type="InterPro" id="IPR019163">
    <property type="entry name" value="THO_Thoc5"/>
</dbReference>
<comment type="similarity">
    <text evidence="2">Belongs to the THOC5 family.</text>
</comment>
<gene>
    <name evidence="5" type="ORF">A3Q56_00038</name>
</gene>
<protein>
    <submittedName>
        <fullName evidence="5">THO complex subunit 5</fullName>
    </submittedName>
</protein>
<sequence length="612" mass="72452">MDVDEVEIIGENSPNSNLYNYEKELMKSKSIKDVEQEETDAIKKLVKSINEIGDFDSVLSQSWKDSVIHNVCTLKKMNRLYKWKMKIENETTKMIQKKAEHEYVEYENLLYEYEYTLDKIEEALSVKFDGKDLDLINEEEFNKIYPEHYKMFDDSHEEQYKIMVSRIEHERLTRQKLQEEFNELIKKSKEIKTEIEEIKIHLSTLKPKLDNLIETSAPIQEFIGINYSKELSQSKLSKKLPPHLFSLYMILFCLSQDQQKKVKVKLIELDGKKGNCSIHEYFSGETKKKSYPSVNSSPDFTVLDNLDLFDIVIEMEVFMLPKILKIGFVFSNNFKIILSKFKYNEQLIFKNILRNLYPDDTGLQFPELEKSKNSLNQLSLSFNLFYYKWVQRISGVSPIILSDTEKSDQFLKNTCELIVRRIEALEQLKFQISNIENNTYYGENALKPLSTILPQFLRFPKITTFYVKSYEQVKSSELNLFKYRKINYSHFDMFCCVNTTINKNNFKVVIKLNADFETVYPIVAFKIPKNSFMYNSNLIKKTEHYLNFVWIPENAVHHYDSQKNGYDLKKYWILCLLLQKILLICINITNCDSNSSDFVNFNNLVFNIHRYN</sequence>
<dbReference type="GO" id="GO:0006406">
    <property type="term" value="P:mRNA export from nucleus"/>
    <property type="evidence" value="ECO:0007669"/>
    <property type="project" value="TreeGrafter"/>
</dbReference>
<dbReference type="AlphaFoldDB" id="A0A177BCY6"/>
<dbReference type="PANTHER" id="PTHR13375">
    <property type="entry name" value="FMS INTERACTING PROTEIN"/>
    <property type="match status" value="1"/>
</dbReference>
<evidence type="ECO:0000313" key="6">
    <source>
        <dbReference type="Proteomes" id="UP000078046"/>
    </source>
</evidence>